<evidence type="ECO:0000256" key="1">
    <source>
        <dbReference type="ARBA" id="ARBA00022741"/>
    </source>
</evidence>
<organism evidence="6 7">
    <name type="scientific">Anaeromicropila populeti</name>
    <dbReference type="NCBI Taxonomy" id="37658"/>
    <lineage>
        <taxon>Bacteria</taxon>
        <taxon>Bacillati</taxon>
        <taxon>Bacillota</taxon>
        <taxon>Clostridia</taxon>
        <taxon>Lachnospirales</taxon>
        <taxon>Lachnospiraceae</taxon>
        <taxon>Anaeromicropila</taxon>
    </lineage>
</organism>
<accession>A0A1I6L7G0</accession>
<dbReference type="Pfam" id="PF00488">
    <property type="entry name" value="MutS_V"/>
    <property type="match status" value="1"/>
</dbReference>
<dbReference type="GO" id="GO:0030983">
    <property type="term" value="F:mismatched DNA binding"/>
    <property type="evidence" value="ECO:0007669"/>
    <property type="project" value="InterPro"/>
</dbReference>
<name>A0A1I6L7G0_9FIRM</name>
<dbReference type="GO" id="GO:0140664">
    <property type="term" value="F:ATP-dependent DNA damage sensor activity"/>
    <property type="evidence" value="ECO:0007669"/>
    <property type="project" value="InterPro"/>
</dbReference>
<protein>
    <submittedName>
        <fullName evidence="6">MutS domain V</fullName>
    </submittedName>
</protein>
<reference evidence="6 7" key="1">
    <citation type="submission" date="2016-10" db="EMBL/GenBank/DDBJ databases">
        <authorList>
            <person name="de Groot N.N."/>
        </authorList>
    </citation>
    <scope>NUCLEOTIDE SEQUENCE [LARGE SCALE GENOMIC DNA]</scope>
    <source>
        <strain evidence="6 7">743A</strain>
    </source>
</reference>
<dbReference type="STRING" id="37658.SAMN05661086_03121"/>
<keyword evidence="2" id="KW-0067">ATP-binding</keyword>
<dbReference type="GO" id="GO:0005524">
    <property type="term" value="F:ATP binding"/>
    <property type="evidence" value="ECO:0007669"/>
    <property type="project" value="UniProtKB-KW"/>
</dbReference>
<feature type="transmembrane region" description="Helical" evidence="4">
    <location>
        <begin position="161"/>
        <end position="181"/>
    </location>
</feature>
<keyword evidence="3" id="KW-0238">DNA-binding</keyword>
<dbReference type="PANTHER" id="PTHR11361:SF152">
    <property type="entry name" value="DNA MISMATCH REPAIR PROTEIN"/>
    <property type="match status" value="1"/>
</dbReference>
<keyword evidence="1" id="KW-0547">Nucleotide-binding</keyword>
<dbReference type="AlphaFoldDB" id="A0A1I6L7G0"/>
<dbReference type="Proteomes" id="UP000199659">
    <property type="component" value="Unassembled WGS sequence"/>
</dbReference>
<evidence type="ECO:0000256" key="4">
    <source>
        <dbReference type="SAM" id="Phobius"/>
    </source>
</evidence>
<dbReference type="Gene3D" id="1.10.1420.10">
    <property type="match status" value="1"/>
</dbReference>
<dbReference type="SUPFAM" id="SSF48334">
    <property type="entry name" value="DNA repair protein MutS, domain III"/>
    <property type="match status" value="1"/>
</dbReference>
<dbReference type="InterPro" id="IPR000432">
    <property type="entry name" value="DNA_mismatch_repair_MutS_C"/>
</dbReference>
<evidence type="ECO:0000259" key="5">
    <source>
        <dbReference type="SMART" id="SM00534"/>
    </source>
</evidence>
<sequence length="564" mass="65253">MEYVIGVFAVLLILFIKILYDARNTEKQNLYMLKKGWGNVPQQEYTDEKFQSLKYYYLCNRRENLDVDDITWNDVDMDSIFMLLNNTKSSIGEEYLYSILHHLEYSKEELEKREELIQLFQKNEVVREKLQASFLQMGKLHNISFYQYVSAMKDIVTKKTYRHHILAACLIGCLGWIFVAALSGFTLAPAIIGTIAFVCINIVQYYKRKAEIEKYFTVLSYILRLLYSVKKIVKLGLPELKKYETELQKNMKAFQKFQSQARFLFSGKNMTGSLADVILDYEKMLFHTDLIKFDNMVLEVKNKQNELNQLFEIIGLLDSMLAVASFRALVKEHYCSPVLKKGSRPEISIDGMYHPMISEPVANSISEKQCVLITGSNASGKSTFIKTIAINAILAQTIHTCLCEKYEASYFKVYSSMALQDNLLGKESYYIVEIKSLKRIMDQLTEEIPTLCFVDEVLRGTNTLERIAASSQILKGFSRGNVICFAATHDIELTYILEKYYSNYHFQEQIKDNEILFDYTLYKGRAVSRNAIKLLEIMGYEKEIIEQATKEANTFLEKGVWNAI</sequence>
<keyword evidence="4" id="KW-0472">Membrane</keyword>
<dbReference type="InterPro" id="IPR045076">
    <property type="entry name" value="MutS"/>
</dbReference>
<dbReference type="SMART" id="SM00534">
    <property type="entry name" value="MUTSac"/>
    <property type="match status" value="1"/>
</dbReference>
<dbReference type="SUPFAM" id="SSF52540">
    <property type="entry name" value="P-loop containing nucleoside triphosphate hydrolases"/>
    <property type="match status" value="1"/>
</dbReference>
<gene>
    <name evidence="6" type="ORF">SAMN05661086_03121</name>
</gene>
<keyword evidence="7" id="KW-1185">Reference proteome</keyword>
<dbReference type="RefSeq" id="WP_177214760.1">
    <property type="nucleotide sequence ID" value="NZ_FOYZ01000014.1"/>
</dbReference>
<keyword evidence="4" id="KW-0812">Transmembrane</keyword>
<evidence type="ECO:0000313" key="7">
    <source>
        <dbReference type="Proteomes" id="UP000199659"/>
    </source>
</evidence>
<dbReference type="EMBL" id="FOYZ01000014">
    <property type="protein sequence ID" value="SFR99443.1"/>
    <property type="molecule type" value="Genomic_DNA"/>
</dbReference>
<evidence type="ECO:0000256" key="2">
    <source>
        <dbReference type="ARBA" id="ARBA00022840"/>
    </source>
</evidence>
<feature type="domain" description="DNA mismatch repair proteins mutS family" evidence="5">
    <location>
        <begin position="368"/>
        <end position="553"/>
    </location>
</feature>
<dbReference type="Gene3D" id="3.40.50.300">
    <property type="entry name" value="P-loop containing nucleotide triphosphate hydrolases"/>
    <property type="match status" value="1"/>
</dbReference>
<dbReference type="InterPro" id="IPR027417">
    <property type="entry name" value="P-loop_NTPase"/>
</dbReference>
<evidence type="ECO:0000313" key="6">
    <source>
        <dbReference type="EMBL" id="SFR99443.1"/>
    </source>
</evidence>
<dbReference type="GO" id="GO:0005829">
    <property type="term" value="C:cytosol"/>
    <property type="evidence" value="ECO:0007669"/>
    <property type="project" value="TreeGrafter"/>
</dbReference>
<proteinExistence type="predicted"/>
<evidence type="ECO:0000256" key="3">
    <source>
        <dbReference type="ARBA" id="ARBA00023125"/>
    </source>
</evidence>
<keyword evidence="4" id="KW-1133">Transmembrane helix</keyword>
<feature type="transmembrane region" description="Helical" evidence="4">
    <location>
        <begin position="6"/>
        <end position="22"/>
    </location>
</feature>
<dbReference type="GO" id="GO:0006298">
    <property type="term" value="P:mismatch repair"/>
    <property type="evidence" value="ECO:0007669"/>
    <property type="project" value="InterPro"/>
</dbReference>
<dbReference type="PANTHER" id="PTHR11361">
    <property type="entry name" value="DNA MISMATCH REPAIR PROTEIN MUTS FAMILY MEMBER"/>
    <property type="match status" value="1"/>
</dbReference>
<dbReference type="InterPro" id="IPR036187">
    <property type="entry name" value="DNA_mismatch_repair_MutS_sf"/>
</dbReference>